<dbReference type="EMBL" id="JAWDJX010000146">
    <property type="protein sequence ID" value="KAK3045830.1"/>
    <property type="molecule type" value="Genomic_DNA"/>
</dbReference>
<keyword evidence="2" id="KW-0812">Transmembrane</keyword>
<evidence type="ECO:0000313" key="3">
    <source>
        <dbReference type="EMBL" id="KAK3045830.1"/>
    </source>
</evidence>
<feature type="region of interest" description="Disordered" evidence="1">
    <location>
        <begin position="1"/>
        <end position="86"/>
    </location>
</feature>
<dbReference type="SUPFAM" id="SSF89372">
    <property type="entry name" value="Fucose-specific lectin"/>
    <property type="match status" value="1"/>
</dbReference>
<keyword evidence="2" id="KW-1133">Transmembrane helix</keyword>
<name>A0AAJ0G947_9PEZI</name>
<proteinExistence type="predicted"/>
<dbReference type="AlphaFoldDB" id="A0AAJ0G947"/>
<sequence length="483" mass="51431">MDSRNEKSAQPDYSGLQHDPKAHQPDYSGLQNVPEQDAPEVVSHSNGYMSVERRSSMNSREVHNPKKNDYFSGAPGSRGPQAQEDGRAYYGQPQGYLGEPEEQQAVQPKEKRVCGLRRKVFFWILAIVVPLIVVAAVLGGVLGTVLSGSKSKDTAPGAHTGPTSGNSSSLPSTSYLTGLAAIQPAGGSTLYQYYQDPSGRIIENQYASGQWSIQGDDVPGSAVVVSSAINGTPIAATSWSNNGATFRQIFYINEFGLVLTTNTTGTNTWSTPYNCLPTDSAAPDSIALAVVSDTDENALNGIRVYYASGSGQIQEVGIDFAETSTPGWNQWAYFPESDPTSGVATLLSGTVNHLYLVNTTTGALQQWTWDYADVTDWEMGATATTTNIGSGSDIAAVNDGHSTDYIFYQDSNTHLISSLYYGSGIGNTQNLGAVTKTSKLTAAYNTSTSNEGALVYYQQSNNTSIGFKEVNRAGQAINSGTVG</sequence>
<comment type="caution">
    <text evidence="3">The sequence shown here is derived from an EMBL/GenBank/DDBJ whole genome shotgun (WGS) entry which is preliminary data.</text>
</comment>
<reference evidence="3" key="1">
    <citation type="submission" date="2023-04" db="EMBL/GenBank/DDBJ databases">
        <title>Black Yeasts Isolated from many extreme environments.</title>
        <authorList>
            <person name="Coleine C."/>
            <person name="Stajich J.E."/>
            <person name="Selbmann L."/>
        </authorList>
    </citation>
    <scope>NUCLEOTIDE SEQUENCE</scope>
    <source>
        <strain evidence="3">CCFEE 5312</strain>
    </source>
</reference>
<evidence type="ECO:0000313" key="4">
    <source>
        <dbReference type="Proteomes" id="UP001271007"/>
    </source>
</evidence>
<accession>A0AAJ0G947</accession>
<dbReference type="Proteomes" id="UP001271007">
    <property type="component" value="Unassembled WGS sequence"/>
</dbReference>
<evidence type="ECO:0000256" key="2">
    <source>
        <dbReference type="SAM" id="Phobius"/>
    </source>
</evidence>
<protein>
    <recommendedName>
        <fullName evidence="5">Fucose-specific lectin</fullName>
    </recommendedName>
</protein>
<evidence type="ECO:0000256" key="1">
    <source>
        <dbReference type="SAM" id="MobiDB-lite"/>
    </source>
</evidence>
<gene>
    <name evidence="3" type="ORF">LTR09_012636</name>
</gene>
<keyword evidence="4" id="KW-1185">Reference proteome</keyword>
<feature type="compositionally biased region" description="Basic and acidic residues" evidence="1">
    <location>
        <begin position="51"/>
        <end position="69"/>
    </location>
</feature>
<dbReference type="Gene3D" id="2.120.10.70">
    <property type="entry name" value="Fucose-specific lectin"/>
    <property type="match status" value="1"/>
</dbReference>
<organism evidence="3 4">
    <name type="scientific">Extremus antarcticus</name>
    <dbReference type="NCBI Taxonomy" id="702011"/>
    <lineage>
        <taxon>Eukaryota</taxon>
        <taxon>Fungi</taxon>
        <taxon>Dikarya</taxon>
        <taxon>Ascomycota</taxon>
        <taxon>Pezizomycotina</taxon>
        <taxon>Dothideomycetes</taxon>
        <taxon>Dothideomycetidae</taxon>
        <taxon>Mycosphaerellales</taxon>
        <taxon>Extremaceae</taxon>
        <taxon>Extremus</taxon>
    </lineage>
</organism>
<evidence type="ECO:0008006" key="5">
    <source>
        <dbReference type="Google" id="ProtNLM"/>
    </source>
</evidence>
<feature type="transmembrane region" description="Helical" evidence="2">
    <location>
        <begin position="120"/>
        <end position="146"/>
    </location>
</feature>
<keyword evidence="2" id="KW-0472">Membrane</keyword>
<feature type="compositionally biased region" description="Low complexity" evidence="1">
    <location>
        <begin position="160"/>
        <end position="170"/>
    </location>
</feature>
<feature type="region of interest" description="Disordered" evidence="1">
    <location>
        <begin position="149"/>
        <end position="170"/>
    </location>
</feature>